<dbReference type="Pfam" id="PF01549">
    <property type="entry name" value="ShK"/>
    <property type="match status" value="2"/>
</dbReference>
<dbReference type="PRINTS" id="PR00092">
    <property type="entry name" value="TYROSINASE"/>
</dbReference>
<accession>A0A0N4VH14</accession>
<dbReference type="SUPFAM" id="SSF48056">
    <property type="entry name" value="Di-copper centre-containing domain"/>
    <property type="match status" value="1"/>
</dbReference>
<dbReference type="SMART" id="SM00254">
    <property type="entry name" value="ShKT"/>
    <property type="match status" value="2"/>
</dbReference>
<keyword evidence="2" id="KW-0186">Copper</keyword>
<dbReference type="STRING" id="51028.A0A0N4VH14"/>
<dbReference type="GO" id="GO:0046872">
    <property type="term" value="F:metal ion binding"/>
    <property type="evidence" value="ECO:0007669"/>
    <property type="project" value="UniProtKB-KW"/>
</dbReference>
<dbReference type="InterPro" id="IPR003582">
    <property type="entry name" value="ShKT_dom"/>
</dbReference>
<feature type="domain" description="ShKT" evidence="4">
    <location>
        <begin position="412"/>
        <end position="446"/>
    </location>
</feature>
<reference evidence="7" key="1">
    <citation type="submission" date="2017-02" db="UniProtKB">
        <authorList>
            <consortium name="WormBaseParasite"/>
        </authorList>
    </citation>
    <scope>IDENTIFICATION</scope>
</reference>
<dbReference type="EMBL" id="UXUI01010067">
    <property type="protein sequence ID" value="VDD94709.1"/>
    <property type="molecule type" value="Genomic_DNA"/>
</dbReference>
<name>A0A0N4VH14_ENTVE</name>
<dbReference type="Pfam" id="PF00264">
    <property type="entry name" value="Tyrosinase"/>
    <property type="match status" value="1"/>
</dbReference>
<dbReference type="PROSITE" id="PS00498">
    <property type="entry name" value="TYROSINASE_2"/>
    <property type="match status" value="1"/>
</dbReference>
<evidence type="ECO:0000259" key="4">
    <source>
        <dbReference type="PROSITE" id="PS51670"/>
    </source>
</evidence>
<evidence type="ECO:0000313" key="7">
    <source>
        <dbReference type="WBParaSite" id="EVEC_0001010301-mRNA-1"/>
    </source>
</evidence>
<feature type="domain" description="ShKT" evidence="4">
    <location>
        <begin position="455"/>
        <end position="489"/>
    </location>
</feature>
<dbReference type="PANTHER" id="PTHR11474:SF126">
    <property type="entry name" value="TYROSINASE-LIKE PROTEIN TYR-1-RELATED"/>
    <property type="match status" value="1"/>
</dbReference>
<dbReference type="PANTHER" id="PTHR11474">
    <property type="entry name" value="TYROSINASE FAMILY MEMBER"/>
    <property type="match status" value="1"/>
</dbReference>
<evidence type="ECO:0000256" key="3">
    <source>
        <dbReference type="PROSITE-ProRule" id="PRU01005"/>
    </source>
</evidence>
<dbReference type="InterPro" id="IPR008922">
    <property type="entry name" value="Di-copper_centre_dom_sf"/>
</dbReference>
<dbReference type="GO" id="GO:0016491">
    <property type="term" value="F:oxidoreductase activity"/>
    <property type="evidence" value="ECO:0007669"/>
    <property type="project" value="InterPro"/>
</dbReference>
<feature type="disulfide bond" evidence="3">
    <location>
        <begin position="455"/>
        <end position="489"/>
    </location>
</feature>
<dbReference type="WBParaSite" id="EVEC_0001010301-mRNA-1">
    <property type="protein sequence ID" value="EVEC_0001010301-mRNA-1"/>
    <property type="gene ID" value="EVEC_0001010301"/>
</dbReference>
<dbReference type="InterPro" id="IPR002227">
    <property type="entry name" value="Tyrosinase_Cu-bd"/>
</dbReference>
<proteinExistence type="predicted"/>
<organism evidence="7">
    <name type="scientific">Enterobius vermicularis</name>
    <name type="common">Human pinworm</name>
    <dbReference type="NCBI Taxonomy" id="51028"/>
    <lineage>
        <taxon>Eukaryota</taxon>
        <taxon>Metazoa</taxon>
        <taxon>Ecdysozoa</taxon>
        <taxon>Nematoda</taxon>
        <taxon>Chromadorea</taxon>
        <taxon>Rhabditida</taxon>
        <taxon>Spirurina</taxon>
        <taxon>Oxyuridomorpha</taxon>
        <taxon>Oxyuroidea</taxon>
        <taxon>Oxyuridae</taxon>
        <taxon>Enterobius</taxon>
    </lineage>
</organism>
<dbReference type="PROSITE" id="PS00497">
    <property type="entry name" value="TYROSINASE_1"/>
    <property type="match status" value="1"/>
</dbReference>
<dbReference type="Gene3D" id="1.10.1280.10">
    <property type="entry name" value="Di-copper center containing domain from catechol oxidase"/>
    <property type="match status" value="1"/>
</dbReference>
<sequence>MALWRLAEHGKLECKVTWRSKRQSAETAMRDEAYNCMDISCLCPYFGGLLDAAGNCVLPSGNFLTRAIRKELRTLTPTERANLFNAFVQLKQRGEYDRLSAIHRDFSKNSGAHFGPSFLIWHREYLKRVEIALRMIDPTVAIPYWDSVMDGYLPNPKDSTMWTNELVGSTDASGNVIDGPFANFPTLEGHLHITRFLGREGHLFTENNIKDFLAQTKIENILTATAPKRGCPYAPFLGAIEYRHASVHLWVGGDLKPPSTSANDPLFFFLHAFVDFVYELWRQMRQDRTERETAFPIENNFCEDPKHFASATMFPFKKRNIEGKSLNQPHSLSNAYTDFMYTYAPHPKCSKSSQDCQSPFLFCNLNAPFPRCVAKIKPGGRCDGFEREDACFGSVCIDSRCRMQEGGGTSHCLNKEPCCGIRTRRGECYSNPIYMKEYCMRSCGFCASSDRTDACVNRHALCSIWSSAGQCVIRRGWMAENCRPSCGWCRLPLEHFCYLGTKFG</sequence>
<feature type="disulfide bond" evidence="3">
    <location>
        <begin position="412"/>
        <end position="446"/>
    </location>
</feature>
<protein>
    <submittedName>
        <fullName evidence="7">ShKT domain-containing protein</fullName>
    </submittedName>
</protein>
<gene>
    <name evidence="5" type="ORF">EVEC_LOCUS9460</name>
</gene>
<reference evidence="5 6" key="2">
    <citation type="submission" date="2018-10" db="EMBL/GenBank/DDBJ databases">
        <authorList>
            <consortium name="Pathogen Informatics"/>
        </authorList>
    </citation>
    <scope>NUCLEOTIDE SEQUENCE [LARGE SCALE GENOMIC DNA]</scope>
</reference>
<dbReference type="InterPro" id="IPR050316">
    <property type="entry name" value="Tyrosinase/Hemocyanin"/>
</dbReference>
<evidence type="ECO:0000313" key="5">
    <source>
        <dbReference type="EMBL" id="VDD94709.1"/>
    </source>
</evidence>
<evidence type="ECO:0000313" key="6">
    <source>
        <dbReference type="Proteomes" id="UP000274131"/>
    </source>
</evidence>
<keyword evidence="1" id="KW-0479">Metal-binding</keyword>
<comment type="caution">
    <text evidence="3">Lacks conserved residue(s) required for the propagation of feature annotation.</text>
</comment>
<dbReference type="AlphaFoldDB" id="A0A0N4VH14"/>
<keyword evidence="3" id="KW-1015">Disulfide bond</keyword>
<dbReference type="OrthoDB" id="6132182at2759"/>
<evidence type="ECO:0000256" key="2">
    <source>
        <dbReference type="ARBA" id="ARBA00023008"/>
    </source>
</evidence>
<dbReference type="PROSITE" id="PS51670">
    <property type="entry name" value="SHKT"/>
    <property type="match status" value="2"/>
</dbReference>
<evidence type="ECO:0000256" key="1">
    <source>
        <dbReference type="ARBA" id="ARBA00022723"/>
    </source>
</evidence>
<keyword evidence="6" id="KW-1185">Reference proteome</keyword>
<dbReference type="Proteomes" id="UP000274131">
    <property type="component" value="Unassembled WGS sequence"/>
</dbReference>